<evidence type="ECO:0000313" key="1">
    <source>
        <dbReference type="EMBL" id="KAG0415988.1"/>
    </source>
</evidence>
<name>A0AC60PA36_IXOPE</name>
<comment type="caution">
    <text evidence="1">The sequence shown here is derived from an EMBL/GenBank/DDBJ whole genome shotgun (WGS) entry which is preliminary data.</text>
</comment>
<accession>A0AC60PA36</accession>
<protein>
    <submittedName>
        <fullName evidence="1">Uncharacterized protein</fullName>
    </submittedName>
</protein>
<organism evidence="1 2">
    <name type="scientific">Ixodes persulcatus</name>
    <name type="common">Taiga tick</name>
    <dbReference type="NCBI Taxonomy" id="34615"/>
    <lineage>
        <taxon>Eukaryota</taxon>
        <taxon>Metazoa</taxon>
        <taxon>Ecdysozoa</taxon>
        <taxon>Arthropoda</taxon>
        <taxon>Chelicerata</taxon>
        <taxon>Arachnida</taxon>
        <taxon>Acari</taxon>
        <taxon>Parasitiformes</taxon>
        <taxon>Ixodida</taxon>
        <taxon>Ixodoidea</taxon>
        <taxon>Ixodidae</taxon>
        <taxon>Ixodinae</taxon>
        <taxon>Ixodes</taxon>
    </lineage>
</organism>
<reference evidence="1 2" key="1">
    <citation type="journal article" date="2020" name="Cell">
        <title>Large-Scale Comparative Analyses of Tick Genomes Elucidate Their Genetic Diversity and Vector Capacities.</title>
        <authorList>
            <consortium name="Tick Genome and Microbiome Consortium (TIGMIC)"/>
            <person name="Jia N."/>
            <person name="Wang J."/>
            <person name="Shi W."/>
            <person name="Du L."/>
            <person name="Sun Y."/>
            <person name="Zhan W."/>
            <person name="Jiang J.F."/>
            <person name="Wang Q."/>
            <person name="Zhang B."/>
            <person name="Ji P."/>
            <person name="Bell-Sakyi L."/>
            <person name="Cui X.M."/>
            <person name="Yuan T.T."/>
            <person name="Jiang B.G."/>
            <person name="Yang W.F."/>
            <person name="Lam T.T."/>
            <person name="Chang Q.C."/>
            <person name="Ding S.J."/>
            <person name="Wang X.J."/>
            <person name="Zhu J.G."/>
            <person name="Ruan X.D."/>
            <person name="Zhao L."/>
            <person name="Wei J.T."/>
            <person name="Ye R.Z."/>
            <person name="Que T.C."/>
            <person name="Du C.H."/>
            <person name="Zhou Y.H."/>
            <person name="Cheng J.X."/>
            <person name="Dai P.F."/>
            <person name="Guo W.B."/>
            <person name="Han X.H."/>
            <person name="Huang E.J."/>
            <person name="Li L.F."/>
            <person name="Wei W."/>
            <person name="Gao Y.C."/>
            <person name="Liu J.Z."/>
            <person name="Shao H.Z."/>
            <person name="Wang X."/>
            <person name="Wang C.C."/>
            <person name="Yang T.C."/>
            <person name="Huo Q.B."/>
            <person name="Li W."/>
            <person name="Chen H.Y."/>
            <person name="Chen S.E."/>
            <person name="Zhou L.G."/>
            <person name="Ni X.B."/>
            <person name="Tian J.H."/>
            <person name="Sheng Y."/>
            <person name="Liu T."/>
            <person name="Pan Y.S."/>
            <person name="Xia L.Y."/>
            <person name="Li J."/>
            <person name="Zhao F."/>
            <person name="Cao W.C."/>
        </authorList>
    </citation>
    <scope>NUCLEOTIDE SEQUENCE [LARGE SCALE GENOMIC DNA]</scope>
    <source>
        <strain evidence="1">Iper-2018</strain>
    </source>
</reference>
<sequence length="701" mass="79465">MENPSKGRCTGSFIATCLIVICCLVLLGILTTSIIWILYKDELGDTNQRFQKTKVCRSLSCYRMAEDIQGTLTRAVAPCTDFYSYVCTGWTHTNVKGANVTWLASKRFVEQIETALKLKSPSTTVQTVLDIMVLMYQSCITSTTAPLAEGMKVVFDRLKITNWPNFEHTDWESFDAFRELMEADINWGTMLLFKVERSYRWNSETMRTSILPTPYVCPYEKMSRNPADLKALELEYTEYVTKVFELFKHTYSVAAKDVANIQISLCNVLSSKANYRYYTFGDIVARTKKLGLSEDDWLKALKPLGKFTDATLLHTNVDYIETALSLTLRASPEIAMKFIGFAILQQLAWMHDDLRKIRKQFSFVREPAVSPAVPTDPCSKVILTHFRKAWNIFAITIANANNTVSKDVDQLIRSVKSAAIRRVRSSAWMDETSKSRTISKLIRTTLVSPSLSSYMTTFEMDKHFKYLEALTDNLFDNLLKIRRNDAIFRVSGLMRHISEPNYALAGGDVDMDRVSVLAGLVQLPFYARELPIAIKYGGIGAITGGLVARIVTGEGTSKNEIGTTSEWWSGDTYREYKRRAFCFAKHTDPTSLHKEEPRVLPHYLGLRIAFDAFQYARMDRGTQVLLPTFLGAEERLFFITYCLGLCGSVNVAGELSLPLQSFRLCNEAVRNMPEFSEAFRCPNTTTSPNATMNPKEKCELY</sequence>
<keyword evidence="2" id="KW-1185">Reference proteome</keyword>
<evidence type="ECO:0000313" key="2">
    <source>
        <dbReference type="Proteomes" id="UP000805193"/>
    </source>
</evidence>
<proteinExistence type="predicted"/>
<gene>
    <name evidence="1" type="ORF">HPB47_006834</name>
</gene>
<dbReference type="Proteomes" id="UP000805193">
    <property type="component" value="Unassembled WGS sequence"/>
</dbReference>
<dbReference type="EMBL" id="JABSTQ010010999">
    <property type="protein sequence ID" value="KAG0415988.1"/>
    <property type="molecule type" value="Genomic_DNA"/>
</dbReference>